<reference evidence="1" key="1">
    <citation type="submission" date="2020-05" db="UniProtKB">
        <authorList>
            <consortium name="EnsemblMetazoa"/>
        </authorList>
    </citation>
    <scope>IDENTIFICATION</scope>
    <source>
        <strain evidence="1">TTRI</strain>
    </source>
</reference>
<protein>
    <submittedName>
        <fullName evidence="1">Uncharacterized protein</fullName>
    </submittedName>
</protein>
<dbReference type="EnsemblMetazoa" id="GAUT030269-RA">
    <property type="protein sequence ID" value="GAUT030269-PA"/>
    <property type="gene ID" value="GAUT030269"/>
</dbReference>
<name>A0A1A9V9N3_GLOAU</name>
<dbReference type="AlphaFoldDB" id="A0A1A9V9N3"/>
<proteinExistence type="predicted"/>
<evidence type="ECO:0000313" key="2">
    <source>
        <dbReference type="Proteomes" id="UP000078200"/>
    </source>
</evidence>
<accession>A0A1A9V9N3</accession>
<dbReference type="Proteomes" id="UP000078200">
    <property type="component" value="Unassembled WGS sequence"/>
</dbReference>
<sequence length="76" mass="8510">MTDMQKAFTFCPDKPCFDVVVHNVNIHVTYSLKRPAFSVHIFSKQPTGKILISQRNSAAVSTKCICRCKISSFISS</sequence>
<evidence type="ECO:0000313" key="1">
    <source>
        <dbReference type="EnsemblMetazoa" id="GAUT030269-PA"/>
    </source>
</evidence>
<keyword evidence="2" id="KW-1185">Reference proteome</keyword>
<dbReference type="VEuPathDB" id="VectorBase:GAUT030269"/>
<organism evidence="1 2">
    <name type="scientific">Glossina austeni</name>
    <name type="common">Savannah tsetse fly</name>
    <dbReference type="NCBI Taxonomy" id="7395"/>
    <lineage>
        <taxon>Eukaryota</taxon>
        <taxon>Metazoa</taxon>
        <taxon>Ecdysozoa</taxon>
        <taxon>Arthropoda</taxon>
        <taxon>Hexapoda</taxon>
        <taxon>Insecta</taxon>
        <taxon>Pterygota</taxon>
        <taxon>Neoptera</taxon>
        <taxon>Endopterygota</taxon>
        <taxon>Diptera</taxon>
        <taxon>Brachycera</taxon>
        <taxon>Muscomorpha</taxon>
        <taxon>Hippoboscoidea</taxon>
        <taxon>Glossinidae</taxon>
        <taxon>Glossina</taxon>
    </lineage>
</organism>